<feature type="binding site" evidence="6">
    <location>
        <begin position="420"/>
        <end position="427"/>
    </location>
    <ligand>
        <name>ATP</name>
        <dbReference type="ChEBI" id="CHEBI:30616"/>
    </ligand>
</feature>
<dbReference type="GO" id="GO:0003777">
    <property type="term" value="F:microtubule motor activity"/>
    <property type="evidence" value="ECO:0007669"/>
    <property type="project" value="InterPro"/>
</dbReference>
<dbReference type="InterPro" id="IPR036961">
    <property type="entry name" value="Kinesin_motor_dom_sf"/>
</dbReference>
<dbReference type="Pfam" id="PF00225">
    <property type="entry name" value="Kinesin"/>
    <property type="match status" value="1"/>
</dbReference>
<evidence type="ECO:0000256" key="2">
    <source>
        <dbReference type="ARBA" id="ARBA00022490"/>
    </source>
</evidence>
<dbReference type="GO" id="GO:0005524">
    <property type="term" value="F:ATP binding"/>
    <property type="evidence" value="ECO:0007669"/>
    <property type="project" value="UniProtKB-UniRule"/>
</dbReference>
<dbReference type="GO" id="GO:0007052">
    <property type="term" value="P:mitotic spindle organization"/>
    <property type="evidence" value="ECO:0007669"/>
    <property type="project" value="TreeGrafter"/>
</dbReference>
<keyword evidence="4 6" id="KW-0067">ATP-binding</keyword>
<dbReference type="InterPro" id="IPR001752">
    <property type="entry name" value="Kinesin_motor_dom"/>
</dbReference>
<accession>A0A2N5UV30</accession>
<dbReference type="GO" id="GO:0051231">
    <property type="term" value="P:spindle elongation"/>
    <property type="evidence" value="ECO:0007669"/>
    <property type="project" value="TreeGrafter"/>
</dbReference>
<reference evidence="9 10" key="1">
    <citation type="submission" date="2017-11" db="EMBL/GenBank/DDBJ databases">
        <title>De novo assembly and phasing of dikaryotic genomes from two isolates of Puccinia coronata f. sp. avenae, the causal agent of oat crown rust.</title>
        <authorList>
            <person name="Miller M.E."/>
            <person name="Zhang Y."/>
            <person name="Omidvar V."/>
            <person name="Sperschneider J."/>
            <person name="Schwessinger B."/>
            <person name="Raley C."/>
            <person name="Palmer J.M."/>
            <person name="Garnica D."/>
            <person name="Upadhyaya N."/>
            <person name="Rathjen J."/>
            <person name="Taylor J.M."/>
            <person name="Park R.F."/>
            <person name="Dodds P.N."/>
            <person name="Hirsch C.D."/>
            <person name="Kianian S.F."/>
            <person name="Figueroa M."/>
        </authorList>
    </citation>
    <scope>NUCLEOTIDE SEQUENCE [LARGE SCALE GENOMIC DNA]</scope>
    <source>
        <strain evidence="9">12SD80</strain>
    </source>
</reference>
<feature type="compositionally biased region" description="Low complexity" evidence="7">
    <location>
        <begin position="56"/>
        <end position="66"/>
    </location>
</feature>
<feature type="compositionally biased region" description="Low complexity" evidence="7">
    <location>
        <begin position="211"/>
        <end position="232"/>
    </location>
</feature>
<dbReference type="PROSITE" id="PS00411">
    <property type="entry name" value="KINESIN_MOTOR_1"/>
    <property type="match status" value="1"/>
</dbReference>
<feature type="compositionally biased region" description="Low complexity" evidence="7">
    <location>
        <begin position="87"/>
        <end position="108"/>
    </location>
</feature>
<dbReference type="InterPro" id="IPR027640">
    <property type="entry name" value="Kinesin-like_fam"/>
</dbReference>
<dbReference type="SMART" id="SM00129">
    <property type="entry name" value="KISc"/>
    <property type="match status" value="1"/>
</dbReference>
<dbReference type="EMBL" id="PGCI01000087">
    <property type="protein sequence ID" value="PLW41619.1"/>
    <property type="molecule type" value="Genomic_DNA"/>
</dbReference>
<feature type="region of interest" description="Disordered" evidence="7">
    <location>
        <begin position="725"/>
        <end position="750"/>
    </location>
</feature>
<evidence type="ECO:0000313" key="10">
    <source>
        <dbReference type="Proteomes" id="UP000235392"/>
    </source>
</evidence>
<feature type="region of interest" description="Disordered" evidence="7">
    <location>
        <begin position="43"/>
        <end position="193"/>
    </location>
</feature>
<comment type="similarity">
    <text evidence="6">Belongs to the TRAFAC class myosin-kinesin ATPase superfamily. Kinesin family.</text>
</comment>
<keyword evidence="3 6" id="KW-0547">Nucleotide-binding</keyword>
<feature type="domain" description="Kinesin motor" evidence="8">
    <location>
        <begin position="328"/>
        <end position="714"/>
    </location>
</feature>
<dbReference type="InterPro" id="IPR027417">
    <property type="entry name" value="P-loop_NTPase"/>
</dbReference>
<dbReference type="PANTHER" id="PTHR47969">
    <property type="entry name" value="CHROMOSOME-ASSOCIATED KINESIN KIF4A-RELATED"/>
    <property type="match status" value="1"/>
</dbReference>
<evidence type="ECO:0000256" key="6">
    <source>
        <dbReference type="PROSITE-ProRule" id="PRU00283"/>
    </source>
</evidence>
<evidence type="ECO:0000256" key="7">
    <source>
        <dbReference type="SAM" id="MobiDB-lite"/>
    </source>
</evidence>
<dbReference type="GO" id="GO:0005737">
    <property type="term" value="C:cytoplasm"/>
    <property type="evidence" value="ECO:0007669"/>
    <property type="project" value="UniProtKB-SubCell"/>
</dbReference>
<keyword evidence="2" id="KW-0963">Cytoplasm</keyword>
<evidence type="ECO:0000256" key="3">
    <source>
        <dbReference type="ARBA" id="ARBA00022741"/>
    </source>
</evidence>
<organism evidence="9 10">
    <name type="scientific">Puccinia coronata f. sp. avenae</name>
    <dbReference type="NCBI Taxonomy" id="200324"/>
    <lineage>
        <taxon>Eukaryota</taxon>
        <taxon>Fungi</taxon>
        <taxon>Dikarya</taxon>
        <taxon>Basidiomycota</taxon>
        <taxon>Pucciniomycotina</taxon>
        <taxon>Pucciniomycetes</taxon>
        <taxon>Pucciniales</taxon>
        <taxon>Pucciniaceae</taxon>
        <taxon>Puccinia</taxon>
    </lineage>
</organism>
<protein>
    <recommendedName>
        <fullName evidence="8">Kinesin motor domain-containing protein</fullName>
    </recommendedName>
</protein>
<comment type="caution">
    <text evidence="9">The sequence shown here is derived from an EMBL/GenBank/DDBJ whole genome shotgun (WGS) entry which is preliminary data.</text>
</comment>
<feature type="compositionally biased region" description="Pro residues" evidence="7">
    <location>
        <begin position="67"/>
        <end position="78"/>
    </location>
</feature>
<comment type="subcellular location">
    <subcellularLocation>
        <location evidence="1">Cytoplasm</location>
    </subcellularLocation>
</comment>
<feature type="compositionally biased region" description="Polar residues" evidence="7">
    <location>
        <begin position="142"/>
        <end position="155"/>
    </location>
</feature>
<dbReference type="Gene3D" id="3.40.850.10">
    <property type="entry name" value="Kinesin motor domain"/>
    <property type="match status" value="1"/>
</dbReference>
<feature type="region of interest" description="Disordered" evidence="7">
    <location>
        <begin position="1"/>
        <end position="29"/>
    </location>
</feature>
<proteinExistence type="inferred from homology"/>
<name>A0A2N5UV30_9BASI</name>
<sequence length="1010" mass="108609">MKDHQQQEPASNFSSPSSETSQSNTLPKIHSFSSITQLYFKFSKQTSNASPPPASPAQAAAAKQPPAKQPPAKQPPPSAGERHQRLSTSAYSISSSYSNQSNQYYLNNRPPIPPATHPSPDNRLHIPTPLLPSAVPAPKQQPPQRTLQHQSSLPRFTQPKFKLRPRLSSASHTTPLAITKKISPPSHTSNSLYYNHHHTQDLLLNDLITTSSSSSNSNSNSHNNSHSNSNNSTAALYQPSKTNSFALALNYNPSSNHSYFLPGRCSSPSATSSASQTSSASSLLQHNSIPSSSPSKTSTSATTPTLITTPLAPVSSTLHLQSKPSTQPIHVIVRLRDQTKPNPSQAELISFDNESITLRIPVSMTNINQQVNSYEFKVDKVIYPTPNAKLNEKVYERCSIDSKLLIPFLNGFNSSLIAYGQTGSGKSFTLGSDHDPNNTDGLIPKTLERLFAKTEQEKQELEVELLVSFIEIYNDEIIDLLLNPPAVPNPAAGTAAAQEMPAKNQKKVPIKIHEDKQDGSIDLVGCKKLKISNITQAMLYFNHGLAQRSIGVTQMNQNSSRSHAIFTVHLIASSTSSSSTSSSNHINDSHLITKKTCSKFQFVDLAGSERINKTKNILGGDRFKEGIFINAGLHSLGNVISALSNQPSSLDGKNSGSSKKKNHIPYRESKLTRLLKDCLGGNSKTILISCISQNAQDLNESLNTLRYAIRAKKIENVSLKTTKVISTPSAPPEAPMRRIPSSRGPLHASLGAPRSRIQTVGTPRMVQGGGGGTGALVRTRSRAGTLMADTGRREIKKPMVMMKHELSKIRALKAMVSKGASAAAAASGQAGEQDDAECPAVYLANQVHKFFLLNQNQFRLRGPLTRPLTLNAQLVNILQSHFSLEIPHSPGAGFSAPLMAPSSSSSSSSSSALVSRNAPRLLNRSPPSLVTSLPSSSTGTVGADVPGELALDDPFLLFLVDLNAFFCNSVAASSPPPSASAYSYSALPRPAILQAPSAGRNSKPPQLTLF</sequence>
<dbReference type="Proteomes" id="UP000235392">
    <property type="component" value="Unassembled WGS sequence"/>
</dbReference>
<dbReference type="PANTHER" id="PTHR47969:SF15">
    <property type="entry name" value="CHROMOSOME-ASSOCIATED KINESIN KIF4A-RELATED"/>
    <property type="match status" value="1"/>
</dbReference>
<dbReference type="SUPFAM" id="SSF52540">
    <property type="entry name" value="P-loop containing nucleoside triphosphate hydrolases"/>
    <property type="match status" value="1"/>
</dbReference>
<dbReference type="PRINTS" id="PR00380">
    <property type="entry name" value="KINESINHEAVY"/>
</dbReference>
<dbReference type="GO" id="GO:0005875">
    <property type="term" value="C:microtubule associated complex"/>
    <property type="evidence" value="ECO:0007669"/>
    <property type="project" value="TreeGrafter"/>
</dbReference>
<dbReference type="AlphaFoldDB" id="A0A2N5UV30"/>
<keyword evidence="5" id="KW-0175">Coiled coil</keyword>
<evidence type="ECO:0000313" key="9">
    <source>
        <dbReference type="EMBL" id="PLW41619.1"/>
    </source>
</evidence>
<evidence type="ECO:0000256" key="1">
    <source>
        <dbReference type="ARBA" id="ARBA00004496"/>
    </source>
</evidence>
<feature type="region of interest" description="Disordered" evidence="7">
    <location>
        <begin position="209"/>
        <end position="236"/>
    </location>
</feature>
<feature type="compositionally biased region" description="Low complexity" evidence="7">
    <location>
        <begin position="7"/>
        <end position="25"/>
    </location>
</feature>
<feature type="compositionally biased region" description="Low complexity" evidence="7">
    <location>
        <begin position="266"/>
        <end position="304"/>
    </location>
</feature>
<dbReference type="GO" id="GO:0008017">
    <property type="term" value="F:microtubule binding"/>
    <property type="evidence" value="ECO:0007669"/>
    <property type="project" value="InterPro"/>
</dbReference>
<gene>
    <name evidence="9" type="ORF">PCASD_05411</name>
</gene>
<dbReference type="GO" id="GO:0007018">
    <property type="term" value="P:microtubule-based movement"/>
    <property type="evidence" value="ECO:0007669"/>
    <property type="project" value="InterPro"/>
</dbReference>
<keyword evidence="6" id="KW-0505">Motor protein</keyword>
<feature type="region of interest" description="Disordered" evidence="7">
    <location>
        <begin position="265"/>
        <end position="304"/>
    </location>
</feature>
<dbReference type="InterPro" id="IPR019821">
    <property type="entry name" value="Kinesin_motor_CS"/>
</dbReference>
<evidence type="ECO:0000256" key="4">
    <source>
        <dbReference type="ARBA" id="ARBA00022840"/>
    </source>
</evidence>
<dbReference type="PROSITE" id="PS50067">
    <property type="entry name" value="KINESIN_MOTOR_2"/>
    <property type="match status" value="1"/>
</dbReference>
<evidence type="ECO:0000259" key="8">
    <source>
        <dbReference type="PROSITE" id="PS50067"/>
    </source>
</evidence>
<evidence type="ECO:0000256" key="5">
    <source>
        <dbReference type="ARBA" id="ARBA00023054"/>
    </source>
</evidence>